<evidence type="ECO:0000259" key="3">
    <source>
        <dbReference type="Pfam" id="PF16034"/>
    </source>
</evidence>
<name>A0A9N9WW92_9DIPT</name>
<protein>
    <recommendedName>
        <fullName evidence="3">Janus kinase and microtubule-interacting protein C-terminal domain-containing protein</fullName>
    </recommendedName>
</protein>
<sequence length="1209" mass="140614">MMEMITNTDGDSNMVSKKPPLPPTKSKIPFKIAADKIKSQCQWKIDEENAQQIQKLGAMNEKLNLEISDFRKQLHHERSAVRELRATHDSEYRKLKNETKKLLEVIVNVKKSAANNSNKYKTDICKLAEEMTALKDAKNVLEKKFKNCNCTSAAAITSMVISKGNKTISNINEQTKVDQITATAKAEIQKLLEELKSKEREVSSMKKQIKKNESQMRAATTTTNIIGNTSCEMEEKSPESQVTTSCVELKGERFVTHVDLSEPMHHQSEESAFKTFIKMENNSINSNTIVPHLDMRTIKPSSNATTIIEVKESHSTLQQHQKMQGSHSSLSSTTLCCGDDEKKSLDLLQKKYEDMIKELNDSHKRIEELEKSLEEQYNNIVNKDRVQDRMKYLEEREKRLEKESHELREQNELLEFRILELEENQDKWSLRSNLTPDSKDTCNCWREKESDDLMMMTMSSDSGITSPNSHHLDDHQSVSPCSISLMDQLPTDDMRAHIIKMSKRSFYNDDDKLCFSQMLMLLNSLEALSHEQSIIGDEFSSMDYSMDKIKTSPSRIPEPILPLSIQNFNSQPQQSTASSSPPKHQKMIATVQPYTTTQNMKAIAEPKKETFDDHNLVTQETQTESVDDALKQTNAELYAEIEKLNRFRKKVEESTTSVSKNSAQVMSTGFDAIERRHLKFYEERMKMLEGKLEVYESCGDVQLKILSKRLERETQLESRLNILEDSLMKLEEKNQELEEENCELEEIENETRLRWQKLEEDYEVMTQRNSELEMSKMTYQEKYDEARDSVEYLEECLQGSEERIKALETNENELKRRLAISQSFIPAVALFQMWKMKKIQIPMMIKSSKPASSSSHIEVPDDHPIHKKLLESQARERQLTQNINDLNRAYQETLENADNLWAQMEKEYKDKIAHYEKMEVNLRSKIQQLEKRLIKDTEDAHERIAALEDNEYQLKNRAGKLSRELKEQQKKNSELYEELSFSKDEYQKLQAYINGPLADALEKEKRKLRRAEEDLTVVRNALKENETAHKNEQNLLKRQLQKMHKELRNFEVTNGELKEEVETLERRIIELESYRVGDKNRIQELIDELETKAQQNNCNTNNKPLRPLRSVNNAQVRSLAQELNQKPTIMPRQKTVIPIERSAFADAIEKFEVGSCEHLQKEYYNHNFDQKREIKSLADCIISNAENNGFVPVKRSFVEEARQKFAKWV</sequence>
<dbReference type="AlphaFoldDB" id="A0A9N9WW92"/>
<dbReference type="OrthoDB" id="6424487at2759"/>
<evidence type="ECO:0000256" key="1">
    <source>
        <dbReference type="SAM" id="Coils"/>
    </source>
</evidence>
<dbReference type="InterPro" id="IPR031994">
    <property type="entry name" value="JAKMIP_C"/>
</dbReference>
<evidence type="ECO:0000256" key="2">
    <source>
        <dbReference type="SAM" id="MobiDB-lite"/>
    </source>
</evidence>
<proteinExistence type="predicted"/>
<organism evidence="4 5">
    <name type="scientific">Chironomus riparius</name>
    <dbReference type="NCBI Taxonomy" id="315576"/>
    <lineage>
        <taxon>Eukaryota</taxon>
        <taxon>Metazoa</taxon>
        <taxon>Ecdysozoa</taxon>
        <taxon>Arthropoda</taxon>
        <taxon>Hexapoda</taxon>
        <taxon>Insecta</taxon>
        <taxon>Pterygota</taxon>
        <taxon>Neoptera</taxon>
        <taxon>Endopterygota</taxon>
        <taxon>Diptera</taxon>
        <taxon>Nematocera</taxon>
        <taxon>Chironomoidea</taxon>
        <taxon>Chironomidae</taxon>
        <taxon>Chironominae</taxon>
        <taxon>Chironomus</taxon>
    </lineage>
</organism>
<keyword evidence="1" id="KW-0175">Coiled coil</keyword>
<feature type="coiled-coil region" evidence="1">
    <location>
        <begin position="678"/>
        <end position="817"/>
    </location>
</feature>
<feature type="region of interest" description="Disordered" evidence="2">
    <location>
        <begin position="1"/>
        <end position="27"/>
    </location>
</feature>
<evidence type="ECO:0000313" key="4">
    <source>
        <dbReference type="EMBL" id="CAG9808458.1"/>
    </source>
</evidence>
<feature type="coiled-coil region" evidence="1">
    <location>
        <begin position="181"/>
        <end position="215"/>
    </location>
</feature>
<feature type="coiled-coil region" evidence="1">
    <location>
        <begin position="869"/>
        <end position="1099"/>
    </location>
</feature>
<evidence type="ECO:0000313" key="5">
    <source>
        <dbReference type="Proteomes" id="UP001153620"/>
    </source>
</evidence>
<keyword evidence="5" id="KW-1185">Reference proteome</keyword>
<feature type="domain" description="Janus kinase and microtubule-interacting protein C-terminal" evidence="3">
    <location>
        <begin position="317"/>
        <end position="425"/>
    </location>
</feature>
<accession>A0A9N9WW92</accession>
<feature type="compositionally biased region" description="Polar residues" evidence="2">
    <location>
        <begin position="1"/>
        <end position="15"/>
    </location>
</feature>
<gene>
    <name evidence="4" type="ORF">CHIRRI_LOCUS11296</name>
</gene>
<dbReference type="EMBL" id="OU895879">
    <property type="protein sequence ID" value="CAG9808458.1"/>
    <property type="molecule type" value="Genomic_DNA"/>
</dbReference>
<reference evidence="4" key="2">
    <citation type="submission" date="2022-10" db="EMBL/GenBank/DDBJ databases">
        <authorList>
            <consortium name="ENA_rothamsted_submissions"/>
            <consortium name="culmorum"/>
            <person name="King R."/>
        </authorList>
    </citation>
    <scope>NUCLEOTIDE SEQUENCE</scope>
</reference>
<dbReference type="Pfam" id="PF16034">
    <property type="entry name" value="JAKMIP_CC3"/>
    <property type="match status" value="1"/>
</dbReference>
<feature type="coiled-coil region" evidence="1">
    <location>
        <begin position="345"/>
        <end position="424"/>
    </location>
</feature>
<reference evidence="4" key="1">
    <citation type="submission" date="2022-01" db="EMBL/GenBank/DDBJ databases">
        <authorList>
            <person name="King R."/>
        </authorList>
    </citation>
    <scope>NUCLEOTIDE SEQUENCE</scope>
</reference>
<dbReference type="Proteomes" id="UP001153620">
    <property type="component" value="Chromosome 3"/>
</dbReference>